<dbReference type="AlphaFoldDB" id="A0A1G9X7G1"/>
<organism evidence="1 2">
    <name type="scientific">Tenuibacillus multivorans</name>
    <dbReference type="NCBI Taxonomy" id="237069"/>
    <lineage>
        <taxon>Bacteria</taxon>
        <taxon>Bacillati</taxon>
        <taxon>Bacillota</taxon>
        <taxon>Bacilli</taxon>
        <taxon>Bacillales</taxon>
        <taxon>Bacillaceae</taxon>
        <taxon>Tenuibacillus</taxon>
    </lineage>
</organism>
<proteinExistence type="predicted"/>
<name>A0A1G9X7G1_9BACI</name>
<dbReference type="Proteomes" id="UP000199334">
    <property type="component" value="Unassembled WGS sequence"/>
</dbReference>
<sequence>MEHLLKENKIYFSDQIKLIIDNALNKYSCYSVFLEERTNFVYILIYKN</sequence>
<dbReference type="STRING" id="237069.SAMN05216498_1048"/>
<protein>
    <submittedName>
        <fullName evidence="1">Uncharacterized protein</fullName>
    </submittedName>
</protein>
<accession>A0A1G9X7G1</accession>
<keyword evidence="2" id="KW-1185">Reference proteome</keyword>
<evidence type="ECO:0000313" key="1">
    <source>
        <dbReference type="EMBL" id="SDM92690.1"/>
    </source>
</evidence>
<reference evidence="1 2" key="1">
    <citation type="submission" date="2016-10" db="EMBL/GenBank/DDBJ databases">
        <authorList>
            <person name="de Groot N.N."/>
        </authorList>
    </citation>
    <scope>NUCLEOTIDE SEQUENCE [LARGE SCALE GENOMIC DNA]</scope>
    <source>
        <strain evidence="1 2">CGMCC 1.3442</strain>
    </source>
</reference>
<evidence type="ECO:0000313" key="2">
    <source>
        <dbReference type="Proteomes" id="UP000199334"/>
    </source>
</evidence>
<dbReference type="EMBL" id="FNIG01000001">
    <property type="protein sequence ID" value="SDM92690.1"/>
    <property type="molecule type" value="Genomic_DNA"/>
</dbReference>
<gene>
    <name evidence="1" type="ORF">SAMN05216498_1048</name>
</gene>